<dbReference type="InterPro" id="IPR011990">
    <property type="entry name" value="TPR-like_helical_dom_sf"/>
</dbReference>
<organism evidence="5 6">
    <name type="scientific">Pseudomonas lalucatii</name>
    <dbReference type="NCBI Taxonomy" id="1424203"/>
    <lineage>
        <taxon>Bacteria</taxon>
        <taxon>Pseudomonadati</taxon>
        <taxon>Pseudomonadota</taxon>
        <taxon>Gammaproteobacteria</taxon>
        <taxon>Pseudomonadales</taxon>
        <taxon>Pseudomonadaceae</taxon>
        <taxon>Pseudomonas</taxon>
    </lineage>
</organism>
<evidence type="ECO:0000259" key="4">
    <source>
        <dbReference type="PROSITE" id="PS50043"/>
    </source>
</evidence>
<dbReference type="CDD" id="cd06170">
    <property type="entry name" value="LuxR_C_like"/>
    <property type="match status" value="1"/>
</dbReference>
<name>A0ABS5PUT5_9PSED</name>
<dbReference type="SUPFAM" id="SSF52540">
    <property type="entry name" value="P-loop containing nucleoside triphosphate hydrolases"/>
    <property type="match status" value="1"/>
</dbReference>
<dbReference type="Pfam" id="PF25873">
    <property type="entry name" value="WHD_MalT"/>
    <property type="match status" value="1"/>
</dbReference>
<dbReference type="InterPro" id="IPR059106">
    <property type="entry name" value="WHD_MalT"/>
</dbReference>
<evidence type="ECO:0000256" key="1">
    <source>
        <dbReference type="ARBA" id="ARBA00023015"/>
    </source>
</evidence>
<dbReference type="InterPro" id="IPR027417">
    <property type="entry name" value="P-loop_NTPase"/>
</dbReference>
<dbReference type="Gene3D" id="1.25.40.10">
    <property type="entry name" value="Tetratricopeptide repeat domain"/>
    <property type="match status" value="1"/>
</dbReference>
<keyword evidence="3" id="KW-0804">Transcription</keyword>
<evidence type="ECO:0000313" key="5">
    <source>
        <dbReference type="EMBL" id="MBS7660345.1"/>
    </source>
</evidence>
<dbReference type="InterPro" id="IPR041664">
    <property type="entry name" value="AAA_16"/>
</dbReference>
<dbReference type="Gene3D" id="1.10.10.10">
    <property type="entry name" value="Winged helix-like DNA-binding domain superfamily/Winged helix DNA-binding domain"/>
    <property type="match status" value="1"/>
</dbReference>
<comment type="caution">
    <text evidence="5">The sequence shown here is derived from an EMBL/GenBank/DDBJ whole genome shotgun (WGS) entry which is preliminary data.</text>
</comment>
<proteinExistence type="predicted"/>
<dbReference type="InterPro" id="IPR000792">
    <property type="entry name" value="Tscrpt_reg_LuxR_C"/>
</dbReference>
<dbReference type="EMBL" id="JADPMV010000001">
    <property type="protein sequence ID" value="MBS7660345.1"/>
    <property type="molecule type" value="Genomic_DNA"/>
</dbReference>
<protein>
    <submittedName>
        <fullName evidence="5">AAA family ATPase</fullName>
    </submittedName>
</protein>
<dbReference type="RefSeq" id="WP_213637729.1">
    <property type="nucleotide sequence ID" value="NZ_JADPMV010000001.1"/>
</dbReference>
<dbReference type="InterPro" id="IPR036388">
    <property type="entry name" value="WH-like_DNA-bd_sf"/>
</dbReference>
<dbReference type="PROSITE" id="PS50043">
    <property type="entry name" value="HTH_LUXR_2"/>
    <property type="match status" value="1"/>
</dbReference>
<sequence>MSLPEPALPPLLPSKLLPMSDGGRPQLARAALIERLFEARERSLTICAPAGFGKSTLLGQLRQRLQASGAAVAWLTCDEADSEPQRLLRYLSAAIAGQLPGFGAATLGLLQAGGRLSPRVLVDAFLAELEALEAPLYLILDDLQHLRQPPHDPLLCHLFERLPEPVRLLCGARALPGFIDGRRVRGAAALQIGAEDLCLTAEEAGAYLHEVQGLRLSHAEVMLLHGRTEGWIAGLHLLALSLARCPDPAAFLRGVSGSERYIADYLGEDVLDRLPPRQQRFLELTSVLDEFDIELCGALTGHDDVPAILHQLQDEQLFIVALDERGRWFRYHPLFAECLQGRLARWGEPTQLLHAAARWCEQQGLVDKAVDYALRARDYGFAAALLERQGVYLMASNRLYDILASMARLPAEMIREYPVLQIFYAWQLAFEQKYLDAEALIDDVAARLQRGCGRGLRGDSGEALALTQVIKALVLLYQDRLAQCLSVTRHWLSLVPDEQALIRASLSCVQAAAHALRGEFDAARHSLELARDYLRRSASEYLQAMLCLIEALLCKERGQLERGCALAEDALASAERVFGPHSRAGGPLVLAYADLLYERDRHAGILAALPQAVVRRDVATPIELISRGRLLMARARFFAGESEQGLLQLDEWLGQLHGADCQRLYALAVSCKVHFLLWLRRPHEAERLCLQALGDWRGLPVPGAADVGVALVLCQARLALSGRRGERAVALLEACLAKQVAEHQRDSLLRLSLLLAVAYWSTGSGERAFALLRASLADAWGSGYRRLFLDEALWLLPLWEAWQASDPGCASGWQGLTERLREQCRCLGVDQQAFAGHQDVSHREQEILRLVAAGLANRDIAKAMHLSEATVKWHLHNLFAKLGVRSRTQAVLVGRGSGLLNEA</sequence>
<evidence type="ECO:0000256" key="3">
    <source>
        <dbReference type="ARBA" id="ARBA00023163"/>
    </source>
</evidence>
<reference evidence="5 6" key="1">
    <citation type="journal article" date="2021" name="Syst. Appl. Microbiol.">
        <title>Pseudomonas lalucatii sp. nov. isolated from Vallgornera, a karstic cave in Mallorca, Western Mediterranean.</title>
        <authorList>
            <person name="Busquets A."/>
            <person name="Mulet M."/>
            <person name="Gomila M."/>
            <person name="Garcia-Valdes E."/>
        </authorList>
    </citation>
    <scope>NUCLEOTIDE SEQUENCE [LARGE SCALE GENOMIC DNA]</scope>
    <source>
        <strain evidence="5 6">R1b54</strain>
    </source>
</reference>
<accession>A0ABS5PUT5</accession>
<dbReference type="Pfam" id="PF13191">
    <property type="entry name" value="AAA_16"/>
    <property type="match status" value="1"/>
</dbReference>
<dbReference type="Pfam" id="PF17874">
    <property type="entry name" value="TPR_MalT"/>
    <property type="match status" value="1"/>
</dbReference>
<dbReference type="SMART" id="SM00421">
    <property type="entry name" value="HTH_LUXR"/>
    <property type="match status" value="1"/>
</dbReference>
<keyword evidence="6" id="KW-1185">Reference proteome</keyword>
<dbReference type="Pfam" id="PF00196">
    <property type="entry name" value="GerE"/>
    <property type="match status" value="1"/>
</dbReference>
<dbReference type="Proteomes" id="UP001196601">
    <property type="component" value="Unassembled WGS sequence"/>
</dbReference>
<dbReference type="PROSITE" id="PS00622">
    <property type="entry name" value="HTH_LUXR_1"/>
    <property type="match status" value="1"/>
</dbReference>
<gene>
    <name evidence="5" type="ORF">I0D00_00060</name>
</gene>
<evidence type="ECO:0000313" key="6">
    <source>
        <dbReference type="Proteomes" id="UP001196601"/>
    </source>
</evidence>
<dbReference type="Gene3D" id="3.40.50.300">
    <property type="entry name" value="P-loop containing nucleotide triphosphate hydrolases"/>
    <property type="match status" value="1"/>
</dbReference>
<dbReference type="SUPFAM" id="SSF46894">
    <property type="entry name" value="C-terminal effector domain of the bipartite response regulators"/>
    <property type="match status" value="1"/>
</dbReference>
<dbReference type="InterPro" id="IPR016032">
    <property type="entry name" value="Sig_transdc_resp-reg_C-effctor"/>
</dbReference>
<dbReference type="InterPro" id="IPR039420">
    <property type="entry name" value="WalR-like"/>
</dbReference>
<dbReference type="PANTHER" id="PTHR43214">
    <property type="entry name" value="TWO-COMPONENT RESPONSE REGULATOR"/>
    <property type="match status" value="1"/>
</dbReference>
<dbReference type="InterPro" id="IPR041617">
    <property type="entry name" value="TPR_MalT"/>
</dbReference>
<dbReference type="PRINTS" id="PR00038">
    <property type="entry name" value="HTHLUXR"/>
</dbReference>
<keyword evidence="2" id="KW-0238">DNA-binding</keyword>
<feature type="domain" description="HTH luxR-type" evidence="4">
    <location>
        <begin position="833"/>
        <end position="898"/>
    </location>
</feature>
<evidence type="ECO:0000256" key="2">
    <source>
        <dbReference type="ARBA" id="ARBA00023125"/>
    </source>
</evidence>
<dbReference type="PANTHER" id="PTHR43214:SF41">
    <property type="entry name" value="NITRATE_NITRITE RESPONSE REGULATOR PROTEIN NARP"/>
    <property type="match status" value="1"/>
</dbReference>
<keyword evidence="1" id="KW-0805">Transcription regulation</keyword>